<gene>
    <name evidence="10" type="ORF">FOL47_007140</name>
</gene>
<dbReference type="EMBL" id="JAAPAO010000410">
    <property type="protein sequence ID" value="KAF4660511.1"/>
    <property type="molecule type" value="Genomic_DNA"/>
</dbReference>
<accession>A0A7J6LNN4</accession>
<feature type="domain" description="CNNM transmembrane" evidence="9">
    <location>
        <begin position="1"/>
        <end position="169"/>
    </location>
</feature>
<evidence type="ECO:0000256" key="5">
    <source>
        <dbReference type="ARBA" id="ARBA00023136"/>
    </source>
</evidence>
<dbReference type="Pfam" id="PF01595">
    <property type="entry name" value="CNNM"/>
    <property type="match status" value="1"/>
</dbReference>
<dbReference type="InterPro" id="IPR045095">
    <property type="entry name" value="ACDP"/>
</dbReference>
<evidence type="ECO:0000313" key="11">
    <source>
        <dbReference type="Proteomes" id="UP000591131"/>
    </source>
</evidence>
<keyword evidence="4 6" id="KW-1133">Transmembrane helix</keyword>
<evidence type="ECO:0000256" key="3">
    <source>
        <dbReference type="ARBA" id="ARBA00022737"/>
    </source>
</evidence>
<evidence type="ECO:0000256" key="1">
    <source>
        <dbReference type="ARBA" id="ARBA00004141"/>
    </source>
</evidence>
<sequence length="533" mass="57871">MGLVSLDDFDLRILMESSEDDVPDPADKAEMRKEKEAATKLHPLISRHHLLLVTLLLVNSLANEALPLFLDQIVPPYMAVIVSVTLVLVFGEIIPSAVFTGPNQLSIGAALAPLVKFLMIIVYPIAGPVAWCLDKTLGEEHKGRYNKAEFKALLNLHQYDDTGDVDIETGISGQSSPLDTHTTTGGDGPVSGRGEVHHHVQLHSRGGISKEELRIMQGALELHRLKVKDVMTPLDQVAMYSADQMLDAKTLRDIMEKGHSRLPIYQGHPHNVHGMLLVKRLIVLNPEDKVRIGNTDLLEPMICDMETTLLDMLYEFSTGRSHLAVATDDPTRVIEAIHEDKEIPCNIHMAGIITLEDVIEKLIKHDIQDESDISVTLQPVLHLPTTKGSVIKIPPSPRSRTIRVNAPVGTPSHVLSIKHQGPAAGVGRSVSAKVLPSKESSALAVRELSFIHKGVPLLKDSSSPSTGHMPAITEASPMSCLSRTSSTGKAKSVPGGSPALGPKEIRANSTEHTTGETDLSKKGECKMSNTAWD</sequence>
<dbReference type="GO" id="GO:0010960">
    <property type="term" value="P:magnesium ion homeostasis"/>
    <property type="evidence" value="ECO:0007669"/>
    <property type="project" value="InterPro"/>
</dbReference>
<dbReference type="Proteomes" id="UP000591131">
    <property type="component" value="Unassembled WGS sequence"/>
</dbReference>
<feature type="transmembrane region" description="Helical" evidence="8">
    <location>
        <begin position="76"/>
        <end position="98"/>
    </location>
</feature>
<feature type="compositionally biased region" description="Basic and acidic residues" evidence="7">
    <location>
        <begin position="513"/>
        <end position="525"/>
    </location>
</feature>
<comment type="subcellular location">
    <subcellularLocation>
        <location evidence="1">Membrane</location>
        <topology evidence="1">Multi-pass membrane protein</topology>
    </subcellularLocation>
</comment>
<dbReference type="InterPro" id="IPR044751">
    <property type="entry name" value="Ion_transp-like_CBS"/>
</dbReference>
<organism evidence="10 11">
    <name type="scientific">Perkinsus chesapeaki</name>
    <name type="common">Clam parasite</name>
    <name type="synonym">Perkinsus andrewsi</name>
    <dbReference type="NCBI Taxonomy" id="330153"/>
    <lineage>
        <taxon>Eukaryota</taxon>
        <taxon>Sar</taxon>
        <taxon>Alveolata</taxon>
        <taxon>Perkinsozoa</taxon>
        <taxon>Perkinsea</taxon>
        <taxon>Perkinsida</taxon>
        <taxon>Perkinsidae</taxon>
        <taxon>Perkinsus</taxon>
    </lineage>
</organism>
<dbReference type="InterPro" id="IPR002550">
    <property type="entry name" value="CNNM"/>
</dbReference>
<protein>
    <recommendedName>
        <fullName evidence="9">CNNM transmembrane domain-containing protein</fullName>
    </recommendedName>
</protein>
<dbReference type="PANTHER" id="PTHR12064:SF97">
    <property type="entry name" value="METAL TRANSPORTER CNNM-5"/>
    <property type="match status" value="1"/>
</dbReference>
<evidence type="ECO:0000256" key="8">
    <source>
        <dbReference type="SAM" id="Phobius"/>
    </source>
</evidence>
<evidence type="ECO:0000256" key="2">
    <source>
        <dbReference type="ARBA" id="ARBA00022692"/>
    </source>
</evidence>
<dbReference type="AlphaFoldDB" id="A0A7J6LNN4"/>
<evidence type="ECO:0000259" key="9">
    <source>
        <dbReference type="PROSITE" id="PS51846"/>
    </source>
</evidence>
<evidence type="ECO:0000256" key="7">
    <source>
        <dbReference type="SAM" id="MobiDB-lite"/>
    </source>
</evidence>
<feature type="transmembrane region" description="Helical" evidence="8">
    <location>
        <begin position="105"/>
        <end position="126"/>
    </location>
</feature>
<dbReference type="CDD" id="cd04590">
    <property type="entry name" value="CBS_pair_CorC_HlyC_assoc"/>
    <property type="match status" value="1"/>
</dbReference>
<keyword evidence="11" id="KW-1185">Reference proteome</keyword>
<dbReference type="PANTHER" id="PTHR12064">
    <property type="entry name" value="METAL TRANSPORTER CNNM"/>
    <property type="match status" value="1"/>
</dbReference>
<dbReference type="PROSITE" id="PS51846">
    <property type="entry name" value="CNNM"/>
    <property type="match status" value="1"/>
</dbReference>
<evidence type="ECO:0000256" key="6">
    <source>
        <dbReference type="PROSITE-ProRule" id="PRU01193"/>
    </source>
</evidence>
<dbReference type="SUPFAM" id="SSF54631">
    <property type="entry name" value="CBS-domain pair"/>
    <property type="match status" value="1"/>
</dbReference>
<proteinExistence type="predicted"/>
<dbReference type="OrthoDB" id="5353557at2759"/>
<feature type="compositionally biased region" description="Polar residues" evidence="7">
    <location>
        <begin position="479"/>
        <end position="489"/>
    </location>
</feature>
<keyword evidence="3" id="KW-0677">Repeat</keyword>
<keyword evidence="5 6" id="KW-0472">Membrane</keyword>
<evidence type="ECO:0000313" key="10">
    <source>
        <dbReference type="EMBL" id="KAF4660511.1"/>
    </source>
</evidence>
<keyword evidence="2 6" id="KW-0812">Transmembrane</keyword>
<evidence type="ECO:0000256" key="4">
    <source>
        <dbReference type="ARBA" id="ARBA00022989"/>
    </source>
</evidence>
<dbReference type="Gene3D" id="3.10.580.10">
    <property type="entry name" value="CBS-domain"/>
    <property type="match status" value="1"/>
</dbReference>
<reference evidence="10 11" key="1">
    <citation type="submission" date="2020-04" db="EMBL/GenBank/DDBJ databases">
        <title>Perkinsus chesapeaki whole genome sequence.</title>
        <authorList>
            <person name="Bogema D.R."/>
        </authorList>
    </citation>
    <scope>NUCLEOTIDE SEQUENCE [LARGE SCALE GENOMIC DNA]</scope>
    <source>
        <strain evidence="10">ATCC PRA-425</strain>
    </source>
</reference>
<name>A0A7J6LNN4_PERCH</name>
<dbReference type="InterPro" id="IPR046342">
    <property type="entry name" value="CBS_dom_sf"/>
</dbReference>
<dbReference type="FunFam" id="3.10.580.10:FF:000006">
    <property type="entry name" value="DUF21 and CBS domain protein"/>
    <property type="match status" value="1"/>
</dbReference>
<comment type="caution">
    <text evidence="10">The sequence shown here is derived from an EMBL/GenBank/DDBJ whole genome shotgun (WGS) entry which is preliminary data.</text>
</comment>
<dbReference type="GO" id="GO:0005737">
    <property type="term" value="C:cytoplasm"/>
    <property type="evidence" value="ECO:0007669"/>
    <property type="project" value="TreeGrafter"/>
</dbReference>
<dbReference type="GO" id="GO:0016020">
    <property type="term" value="C:membrane"/>
    <property type="evidence" value="ECO:0007669"/>
    <property type="project" value="UniProtKB-SubCell"/>
</dbReference>
<feature type="region of interest" description="Disordered" evidence="7">
    <location>
        <begin position="460"/>
        <end position="533"/>
    </location>
</feature>
<dbReference type="GO" id="GO:0030026">
    <property type="term" value="P:intracellular manganese ion homeostasis"/>
    <property type="evidence" value="ECO:0007669"/>
    <property type="project" value="TreeGrafter"/>
</dbReference>